<name>X1G7C4_9ZZZZ</name>
<comment type="caution">
    <text evidence="1">The sequence shown here is derived from an EMBL/GenBank/DDBJ whole genome shotgun (WGS) entry which is preliminary data.</text>
</comment>
<sequence>MVDPGEEDDLVQTNITIRRSQREWVDKSALNLSKFVRGKIDEEMNKEKAVDAIRKGT</sequence>
<gene>
    <name evidence="1" type="ORF">S03H2_36083</name>
</gene>
<evidence type="ECO:0000313" key="1">
    <source>
        <dbReference type="EMBL" id="GAH53142.1"/>
    </source>
</evidence>
<dbReference type="AlphaFoldDB" id="X1G7C4"/>
<accession>X1G7C4</accession>
<proteinExistence type="predicted"/>
<protein>
    <submittedName>
        <fullName evidence="1">Uncharacterized protein</fullName>
    </submittedName>
</protein>
<organism evidence="1">
    <name type="scientific">marine sediment metagenome</name>
    <dbReference type="NCBI Taxonomy" id="412755"/>
    <lineage>
        <taxon>unclassified sequences</taxon>
        <taxon>metagenomes</taxon>
        <taxon>ecological metagenomes</taxon>
    </lineage>
</organism>
<reference evidence="1" key="1">
    <citation type="journal article" date="2014" name="Front. Microbiol.">
        <title>High frequency of phylogenetically diverse reductive dehalogenase-homologous genes in deep subseafloor sedimentary metagenomes.</title>
        <authorList>
            <person name="Kawai M."/>
            <person name="Futagami T."/>
            <person name="Toyoda A."/>
            <person name="Takaki Y."/>
            <person name="Nishi S."/>
            <person name="Hori S."/>
            <person name="Arai W."/>
            <person name="Tsubouchi T."/>
            <person name="Morono Y."/>
            <person name="Uchiyama I."/>
            <person name="Ito T."/>
            <person name="Fujiyama A."/>
            <person name="Inagaki F."/>
            <person name="Takami H."/>
        </authorList>
    </citation>
    <scope>NUCLEOTIDE SEQUENCE</scope>
    <source>
        <strain evidence="1">Expedition CK06-06</strain>
    </source>
</reference>
<dbReference type="EMBL" id="BARU01022122">
    <property type="protein sequence ID" value="GAH53142.1"/>
    <property type="molecule type" value="Genomic_DNA"/>
</dbReference>